<protein>
    <submittedName>
        <fullName evidence="1">Uncharacterized protein</fullName>
    </submittedName>
</protein>
<name>A0ABQ7Q6U0_PLUXY</name>
<dbReference type="EMBL" id="JAHIBW010000020">
    <property type="protein sequence ID" value="KAG7300955.1"/>
    <property type="molecule type" value="Genomic_DNA"/>
</dbReference>
<proteinExistence type="predicted"/>
<keyword evidence="2" id="KW-1185">Reference proteome</keyword>
<accession>A0ABQ7Q6U0</accession>
<sequence length="61" mass="6634">PRLVPGTRVAKLQGGCPVSKRRHGEVRAICRLGAITTDDCKGGSTLEKKPTKPDCVYDRKL</sequence>
<evidence type="ECO:0000313" key="1">
    <source>
        <dbReference type="EMBL" id="KAG7300955.1"/>
    </source>
</evidence>
<comment type="caution">
    <text evidence="1">The sequence shown here is derived from an EMBL/GenBank/DDBJ whole genome shotgun (WGS) entry which is preliminary data.</text>
</comment>
<reference evidence="1 2" key="1">
    <citation type="submission" date="2021-06" db="EMBL/GenBank/DDBJ databases">
        <title>A haploid diamondback moth (Plutella xylostella L.) genome assembly resolves 31 chromosomes and identifies a diamide resistance mutation.</title>
        <authorList>
            <person name="Ward C.M."/>
            <person name="Perry K.D."/>
            <person name="Baker G."/>
            <person name="Powis K."/>
            <person name="Heckel D.G."/>
            <person name="Baxter S.W."/>
        </authorList>
    </citation>
    <scope>NUCLEOTIDE SEQUENCE [LARGE SCALE GENOMIC DNA]</scope>
    <source>
        <strain evidence="1 2">LV</strain>
        <tissue evidence="1">Single pupa</tissue>
    </source>
</reference>
<evidence type="ECO:0000313" key="2">
    <source>
        <dbReference type="Proteomes" id="UP000823941"/>
    </source>
</evidence>
<gene>
    <name evidence="1" type="ORF">JYU34_015305</name>
</gene>
<organism evidence="1 2">
    <name type="scientific">Plutella xylostella</name>
    <name type="common">Diamondback moth</name>
    <name type="synonym">Plutella maculipennis</name>
    <dbReference type="NCBI Taxonomy" id="51655"/>
    <lineage>
        <taxon>Eukaryota</taxon>
        <taxon>Metazoa</taxon>
        <taxon>Ecdysozoa</taxon>
        <taxon>Arthropoda</taxon>
        <taxon>Hexapoda</taxon>
        <taxon>Insecta</taxon>
        <taxon>Pterygota</taxon>
        <taxon>Neoptera</taxon>
        <taxon>Endopterygota</taxon>
        <taxon>Lepidoptera</taxon>
        <taxon>Glossata</taxon>
        <taxon>Ditrysia</taxon>
        <taxon>Yponomeutoidea</taxon>
        <taxon>Plutellidae</taxon>
        <taxon>Plutella</taxon>
    </lineage>
</organism>
<feature type="non-terminal residue" evidence="1">
    <location>
        <position position="1"/>
    </location>
</feature>
<dbReference type="Proteomes" id="UP000823941">
    <property type="component" value="Chromosome 20"/>
</dbReference>